<keyword evidence="2" id="KW-1185">Reference proteome</keyword>
<dbReference type="EMBL" id="LOMY01000005">
    <property type="protein sequence ID" value="OCQ54739.1"/>
    <property type="molecule type" value="Genomic_DNA"/>
</dbReference>
<dbReference type="STRING" id="286156.Ppb6_00103"/>
<organism evidence="1 2">
    <name type="scientific">Photorhabdus australis subsp. thailandensis</name>
    <dbReference type="NCBI Taxonomy" id="2805096"/>
    <lineage>
        <taxon>Bacteria</taxon>
        <taxon>Pseudomonadati</taxon>
        <taxon>Pseudomonadota</taxon>
        <taxon>Gammaproteobacteria</taxon>
        <taxon>Enterobacterales</taxon>
        <taxon>Morganellaceae</taxon>
        <taxon>Photorhabdus</taxon>
    </lineage>
</organism>
<protein>
    <submittedName>
        <fullName evidence="1">Uncharacterized protein</fullName>
    </submittedName>
</protein>
<dbReference type="Pfam" id="PF26541">
    <property type="entry name" value="MafI2"/>
    <property type="match status" value="1"/>
</dbReference>
<sequence length="105" mass="12163">MMLKTIPDELFIWVSKALLGEIYPAIRAIAVGFNNEENLLTLRYYLDREPTEEDYESLDIVIANILAHTSSNNDIRGVNDEVVFSTKPFRDLDSLSGFIYIRREY</sequence>
<dbReference type="AlphaFoldDB" id="A0A1C0U9Y3"/>
<dbReference type="InterPro" id="IPR058702">
    <property type="entry name" value="MafI2-like"/>
</dbReference>
<gene>
    <name evidence="1" type="ORF">Ppb6_00103</name>
</gene>
<evidence type="ECO:0000313" key="2">
    <source>
        <dbReference type="Proteomes" id="UP000093476"/>
    </source>
</evidence>
<comment type="caution">
    <text evidence="1">The sequence shown here is derived from an EMBL/GenBank/DDBJ whole genome shotgun (WGS) entry which is preliminary data.</text>
</comment>
<dbReference type="Proteomes" id="UP000093476">
    <property type="component" value="Unassembled WGS sequence"/>
</dbReference>
<accession>A0A1C0U9Y3</accession>
<proteinExistence type="predicted"/>
<reference evidence="1 2" key="1">
    <citation type="submission" date="2015-12" db="EMBL/GenBank/DDBJ databases">
        <title>Genome comparisons provide insights into the role of secondary metabolites in the pathogenic phase of the Photorhabdus life cycle.</title>
        <authorList>
            <person name="Tobias N.J."/>
            <person name="Mishra B."/>
            <person name="Gupta D.K."/>
            <person name="Thines M."/>
            <person name="Stinear T.P."/>
            <person name="Bode H.B."/>
        </authorList>
    </citation>
    <scope>NUCLEOTIDE SEQUENCE [LARGE SCALE GENOMIC DNA]</scope>
    <source>
        <strain evidence="1 2">PB68.1</strain>
    </source>
</reference>
<name>A0A1C0U9Y3_9GAMM</name>
<dbReference type="RefSeq" id="WP_040154251.1">
    <property type="nucleotide sequence ID" value="NZ_CAWMQZ010000005.1"/>
</dbReference>
<evidence type="ECO:0000313" key="1">
    <source>
        <dbReference type="EMBL" id="OCQ54739.1"/>
    </source>
</evidence>